<protein>
    <submittedName>
        <fullName evidence="1">Uncharacterized protein</fullName>
    </submittedName>
</protein>
<sequence>MTPSAGLEPSTEWSLQILGPIRYPLSYRGQDISQREEGAMDKIKHQLDLKERDSSFKILRPLLEICIGGQEGINLALNNIDKGLGPLPILDSIMAKSLTSA</sequence>
<gene>
    <name evidence="1" type="ORF">PoB_005922100</name>
</gene>
<reference evidence="1 2" key="1">
    <citation type="journal article" date="2021" name="Elife">
        <title>Chloroplast acquisition without the gene transfer in kleptoplastic sea slugs, Plakobranchus ocellatus.</title>
        <authorList>
            <person name="Maeda T."/>
            <person name="Takahashi S."/>
            <person name="Yoshida T."/>
            <person name="Shimamura S."/>
            <person name="Takaki Y."/>
            <person name="Nagai Y."/>
            <person name="Toyoda A."/>
            <person name="Suzuki Y."/>
            <person name="Arimoto A."/>
            <person name="Ishii H."/>
            <person name="Satoh N."/>
            <person name="Nishiyama T."/>
            <person name="Hasebe M."/>
            <person name="Maruyama T."/>
            <person name="Minagawa J."/>
            <person name="Obokata J."/>
            <person name="Shigenobu S."/>
        </authorList>
    </citation>
    <scope>NUCLEOTIDE SEQUENCE [LARGE SCALE GENOMIC DNA]</scope>
</reference>
<dbReference type="EMBL" id="BLXT01006675">
    <property type="protein sequence ID" value="GFO32716.1"/>
    <property type="molecule type" value="Genomic_DNA"/>
</dbReference>
<proteinExistence type="predicted"/>
<name>A0AAV4CLT9_9GAST</name>
<dbReference type="Proteomes" id="UP000735302">
    <property type="component" value="Unassembled WGS sequence"/>
</dbReference>
<keyword evidence="2" id="KW-1185">Reference proteome</keyword>
<dbReference type="AlphaFoldDB" id="A0AAV4CLT9"/>
<accession>A0AAV4CLT9</accession>
<evidence type="ECO:0000313" key="2">
    <source>
        <dbReference type="Proteomes" id="UP000735302"/>
    </source>
</evidence>
<evidence type="ECO:0000313" key="1">
    <source>
        <dbReference type="EMBL" id="GFO32716.1"/>
    </source>
</evidence>
<comment type="caution">
    <text evidence="1">The sequence shown here is derived from an EMBL/GenBank/DDBJ whole genome shotgun (WGS) entry which is preliminary data.</text>
</comment>
<organism evidence="1 2">
    <name type="scientific">Plakobranchus ocellatus</name>
    <dbReference type="NCBI Taxonomy" id="259542"/>
    <lineage>
        <taxon>Eukaryota</taxon>
        <taxon>Metazoa</taxon>
        <taxon>Spiralia</taxon>
        <taxon>Lophotrochozoa</taxon>
        <taxon>Mollusca</taxon>
        <taxon>Gastropoda</taxon>
        <taxon>Heterobranchia</taxon>
        <taxon>Euthyneura</taxon>
        <taxon>Panpulmonata</taxon>
        <taxon>Sacoglossa</taxon>
        <taxon>Placobranchoidea</taxon>
        <taxon>Plakobranchidae</taxon>
        <taxon>Plakobranchus</taxon>
    </lineage>
</organism>